<dbReference type="InterPro" id="IPR044935">
    <property type="entry name" value="DUF5086_sf"/>
</dbReference>
<dbReference type="InterPro" id="IPR031561">
    <property type="entry name" value="DUF5086"/>
</dbReference>
<dbReference type="Gene3D" id="3.90.70.190">
    <property type="entry name" value="Domain of unknown function (DUF5086)"/>
    <property type="match status" value="1"/>
</dbReference>
<accession>A0ABX1DJT5</accession>
<evidence type="ECO:0000313" key="2">
    <source>
        <dbReference type="Proteomes" id="UP000704467"/>
    </source>
</evidence>
<sequence length="129" mass="14633">MLTLLPVPAKAELQRESVVILADTPKITRWAAVHVTPDEAVGDPYYHVEVFEHPKGAKPWVFERLSLHMVITGEALEKSSIASRTRTYAYKDVEFRIVYEHWLANRQEQAQTPICKTTIEECLKAAAAD</sequence>
<name>A0ABX1DJT5_9HYPH</name>
<organism evidence="1 2">
    <name type="scientific">Brucella haematophila</name>
    <dbReference type="NCBI Taxonomy" id="419474"/>
    <lineage>
        <taxon>Bacteria</taxon>
        <taxon>Pseudomonadati</taxon>
        <taxon>Pseudomonadota</taxon>
        <taxon>Alphaproteobacteria</taxon>
        <taxon>Hyphomicrobiales</taxon>
        <taxon>Brucellaceae</taxon>
        <taxon>Brucella/Ochrobactrum group</taxon>
        <taxon>Brucella</taxon>
    </lineage>
</organism>
<protein>
    <submittedName>
        <fullName evidence="1">DUF5086 family protein</fullName>
    </submittedName>
</protein>
<keyword evidence="2" id="KW-1185">Reference proteome</keyword>
<dbReference type="EMBL" id="JAAVLN010000001">
    <property type="protein sequence ID" value="NKC03210.1"/>
    <property type="molecule type" value="Genomic_DNA"/>
</dbReference>
<comment type="caution">
    <text evidence="1">The sequence shown here is derived from an EMBL/GenBank/DDBJ whole genome shotgun (WGS) entry which is preliminary data.</text>
</comment>
<gene>
    <name evidence="1" type="ORF">HED55_07120</name>
</gene>
<dbReference type="Proteomes" id="UP000704467">
    <property type="component" value="Unassembled WGS sequence"/>
</dbReference>
<proteinExistence type="predicted"/>
<evidence type="ECO:0000313" key="1">
    <source>
        <dbReference type="EMBL" id="NKC03210.1"/>
    </source>
</evidence>
<reference evidence="1 2" key="1">
    <citation type="submission" date="2020-03" db="EMBL/GenBank/DDBJ databases">
        <title>Whole genome sequencing of clinical and environmental type strains of Ochrobactrum.</title>
        <authorList>
            <person name="Dharne M."/>
        </authorList>
    </citation>
    <scope>NUCLEOTIDE SEQUENCE [LARGE SCALE GENOMIC DNA]</scope>
    <source>
        <strain evidence="1 2">CIP 109452</strain>
    </source>
</reference>
<dbReference type="Pfam" id="PF16985">
    <property type="entry name" value="DUF5086"/>
    <property type="match status" value="1"/>
</dbReference>